<name>A0A1H2HKL0_9BACT</name>
<feature type="active site" description="Proton acceptor" evidence="1">
    <location>
        <position position="147"/>
    </location>
</feature>
<proteinExistence type="predicted"/>
<feature type="binding site" evidence="2">
    <location>
        <position position="147"/>
    </location>
    <ligand>
        <name>Co(2+)</name>
        <dbReference type="ChEBI" id="CHEBI:48828"/>
    </ligand>
</feature>
<feature type="binding site" evidence="2">
    <location>
        <position position="178"/>
    </location>
    <ligand>
        <name>Co(2+)</name>
        <dbReference type="ChEBI" id="CHEBI:48828"/>
    </ligand>
</feature>
<dbReference type="GO" id="GO:0046872">
    <property type="term" value="F:metal ion binding"/>
    <property type="evidence" value="ECO:0007669"/>
    <property type="project" value="UniProtKB-KW"/>
</dbReference>
<dbReference type="AlphaFoldDB" id="A0A1H2HKL0"/>
<dbReference type="EMBL" id="FNLL01000006">
    <property type="protein sequence ID" value="SDU32322.1"/>
    <property type="molecule type" value="Genomic_DNA"/>
</dbReference>
<dbReference type="SUPFAM" id="SSF53800">
    <property type="entry name" value="Chelatase"/>
    <property type="match status" value="1"/>
</dbReference>
<keyword evidence="2" id="KW-0170">Cobalt</keyword>
<keyword evidence="4" id="KW-1185">Reference proteome</keyword>
<dbReference type="Gene3D" id="3.40.50.1400">
    <property type="match status" value="2"/>
</dbReference>
<dbReference type="PIRSF" id="PIRSF033579">
    <property type="entry name" value="Anaer_Co_chel"/>
    <property type="match status" value="1"/>
</dbReference>
<keyword evidence="2" id="KW-0479">Metal-binding</keyword>
<feature type="binding site" evidence="2">
    <location>
        <position position="210"/>
    </location>
    <ligand>
        <name>Co(2+)</name>
        <dbReference type="ChEBI" id="CHEBI:48828"/>
    </ligand>
</feature>
<dbReference type="Pfam" id="PF06180">
    <property type="entry name" value="CbiK"/>
    <property type="match status" value="1"/>
</dbReference>
<evidence type="ECO:0000313" key="4">
    <source>
        <dbReference type="Proteomes" id="UP000199608"/>
    </source>
</evidence>
<accession>A0A1H2HKL0</accession>
<dbReference type="RefSeq" id="WP_092234550.1">
    <property type="nucleotide sequence ID" value="NZ_FNLL01000006.1"/>
</dbReference>
<dbReference type="Proteomes" id="UP000199608">
    <property type="component" value="Unassembled WGS sequence"/>
</dbReference>
<organism evidence="3 4">
    <name type="scientific">Desulfobacula phenolica</name>
    <dbReference type="NCBI Taxonomy" id="90732"/>
    <lineage>
        <taxon>Bacteria</taxon>
        <taxon>Pseudomonadati</taxon>
        <taxon>Thermodesulfobacteriota</taxon>
        <taxon>Desulfobacteria</taxon>
        <taxon>Desulfobacterales</taxon>
        <taxon>Desulfobacteraceae</taxon>
        <taxon>Desulfobacula</taxon>
    </lineage>
</organism>
<evidence type="ECO:0000313" key="3">
    <source>
        <dbReference type="EMBL" id="SDU32322.1"/>
    </source>
</evidence>
<reference evidence="4" key="1">
    <citation type="submission" date="2016-10" db="EMBL/GenBank/DDBJ databases">
        <authorList>
            <person name="Varghese N."/>
            <person name="Submissions S."/>
        </authorList>
    </citation>
    <scope>NUCLEOTIDE SEQUENCE [LARGE SCALE GENOMIC DNA]</scope>
    <source>
        <strain evidence="4">DSM 3384</strain>
    </source>
</reference>
<dbReference type="GO" id="GO:0016852">
    <property type="term" value="F:sirohydrochlorin cobaltochelatase activity"/>
    <property type="evidence" value="ECO:0007669"/>
    <property type="project" value="InterPro"/>
</dbReference>
<gene>
    <name evidence="3" type="ORF">SAMN04487931_106299</name>
</gene>
<sequence length="263" mass="30081">MTSKKNTNKDVPIILTAFGTTERAFSTYEKMGQVFNAKFPEHKIHWAYSSRMVKCTMKRKKQLDLKDPIEMAQIFAEQGHQWVVMQSLHMICGHEFDRLVTERSHANIRSSIGLPLLTSYNDYEKAALALEPMFPKDKDEAVILVGHGTDHPAWTAYPAMEAVLRRHYGNRIFIGVVEYFPDMDDTLQRIKSAGYKKVCLIPLMLVAGVHFKEDLTCEEDSWQKTFERNDIQVSVVDHGIGYIDGITKIFCDHISDALDVIPL</sequence>
<dbReference type="GO" id="GO:0019251">
    <property type="term" value="P:anaerobic cobalamin biosynthetic process"/>
    <property type="evidence" value="ECO:0007669"/>
    <property type="project" value="InterPro"/>
</dbReference>
<dbReference type="InterPro" id="IPR010388">
    <property type="entry name" value="Anaerobic_Co-chelatase"/>
</dbReference>
<evidence type="ECO:0000256" key="1">
    <source>
        <dbReference type="PIRSR" id="PIRSR033579-1"/>
    </source>
</evidence>
<dbReference type="CDD" id="cd03413">
    <property type="entry name" value="CbiK_C"/>
    <property type="match status" value="1"/>
</dbReference>
<protein>
    <submittedName>
        <fullName evidence="3">Sirohydrochlorin cobaltochelatase</fullName>
    </submittedName>
</protein>
<evidence type="ECO:0000256" key="2">
    <source>
        <dbReference type="PIRSR" id="PIRSR033579-3"/>
    </source>
</evidence>